<dbReference type="STRING" id="405671.SAMN05421827_101369"/>
<gene>
    <name evidence="1" type="ORF">SAMN05421827_101369</name>
</gene>
<dbReference type="SUPFAM" id="SSF50939">
    <property type="entry name" value="Sialidases"/>
    <property type="match status" value="1"/>
</dbReference>
<organism evidence="1 2">
    <name type="scientific">Pedobacter terrae</name>
    <dbReference type="NCBI Taxonomy" id="405671"/>
    <lineage>
        <taxon>Bacteria</taxon>
        <taxon>Pseudomonadati</taxon>
        <taxon>Bacteroidota</taxon>
        <taxon>Sphingobacteriia</taxon>
        <taxon>Sphingobacteriales</taxon>
        <taxon>Sphingobacteriaceae</taxon>
        <taxon>Pedobacter</taxon>
    </lineage>
</organism>
<protein>
    <submittedName>
        <fullName evidence="1">Uncharacterized protein</fullName>
    </submittedName>
</protein>
<evidence type="ECO:0000313" key="2">
    <source>
        <dbReference type="Proteomes" id="UP000199643"/>
    </source>
</evidence>
<dbReference type="PROSITE" id="PS51257">
    <property type="entry name" value="PROKAR_LIPOPROTEIN"/>
    <property type="match status" value="1"/>
</dbReference>
<sequence length="245" mass="27623">MKLFKTIALMIVLSSCAKKELPVAPPTFNDPNWTRVEIANGKEAHAIYGNIDDTLMVSTLTEIYQTTDKAKTWKKTKINHQPIYGFLSVRDTIFALEANSLKNKDNQLLATFSQFFTLDKGFTWKRCSQYNVSEQRAQEFATVSLNNQIKFKLKENIEPFKGEPANGSGYVLKSDIEVFTNGFSKILSVPFDNQITNIHVDGAGRLYVSATRAIYDKTTGKFASAEKNEPAIIYISKKNVKELID</sequence>
<proteinExistence type="predicted"/>
<accession>A0A1G7NI45</accession>
<name>A0A1G7NI45_9SPHI</name>
<evidence type="ECO:0000313" key="1">
    <source>
        <dbReference type="EMBL" id="SDF73765.1"/>
    </source>
</evidence>
<dbReference type="AlphaFoldDB" id="A0A1G7NI45"/>
<keyword evidence="2" id="KW-1185">Reference proteome</keyword>
<dbReference type="EMBL" id="FNCH01000001">
    <property type="protein sequence ID" value="SDF73765.1"/>
    <property type="molecule type" value="Genomic_DNA"/>
</dbReference>
<reference evidence="2" key="1">
    <citation type="submission" date="2016-10" db="EMBL/GenBank/DDBJ databases">
        <authorList>
            <person name="Varghese N."/>
            <person name="Submissions S."/>
        </authorList>
    </citation>
    <scope>NUCLEOTIDE SEQUENCE [LARGE SCALE GENOMIC DNA]</scope>
    <source>
        <strain evidence="2">DSM 17933</strain>
    </source>
</reference>
<dbReference type="InterPro" id="IPR036278">
    <property type="entry name" value="Sialidase_sf"/>
</dbReference>
<dbReference type="Proteomes" id="UP000199643">
    <property type="component" value="Unassembled WGS sequence"/>
</dbReference>